<keyword evidence="4 8" id="KW-0547">Nucleotide-binding</keyword>
<dbReference type="Pfam" id="PF01725">
    <property type="entry name" value="Ham1p_like"/>
    <property type="match status" value="1"/>
</dbReference>
<keyword evidence="7 8" id="KW-0546">Nucleotide metabolism</keyword>
<dbReference type="Gene3D" id="3.90.950.10">
    <property type="match status" value="1"/>
</dbReference>
<dbReference type="EC" id="3.6.1.66" evidence="8"/>
<dbReference type="PANTHER" id="PTHR11067">
    <property type="entry name" value="INOSINE TRIPHOSPHATE PYROPHOSPHATASE/HAM1 PROTEIN"/>
    <property type="match status" value="1"/>
</dbReference>
<feature type="binding site" evidence="8">
    <location>
        <begin position="142"/>
        <end position="145"/>
    </location>
    <ligand>
        <name>ITP</name>
        <dbReference type="ChEBI" id="CHEBI:61402"/>
    </ligand>
</feature>
<dbReference type="SUPFAM" id="SSF52972">
    <property type="entry name" value="ITPase-like"/>
    <property type="match status" value="1"/>
</dbReference>
<evidence type="ECO:0000256" key="5">
    <source>
        <dbReference type="ARBA" id="ARBA00022801"/>
    </source>
</evidence>
<dbReference type="InterPro" id="IPR002637">
    <property type="entry name" value="RdgB/HAM1"/>
</dbReference>
<evidence type="ECO:0000313" key="10">
    <source>
        <dbReference type="EMBL" id="KAK2950999.1"/>
    </source>
</evidence>
<feature type="binding site" evidence="8">
    <location>
        <position position="52"/>
    </location>
    <ligand>
        <name>ITP</name>
        <dbReference type="ChEBI" id="CHEBI:61402"/>
    </ligand>
</feature>
<dbReference type="HAMAP" id="MF_03148">
    <property type="entry name" value="HAM1_NTPase"/>
    <property type="match status" value="1"/>
</dbReference>
<feature type="binding site" evidence="8">
    <location>
        <position position="68"/>
    </location>
    <ligand>
        <name>Mg(2+)</name>
        <dbReference type="ChEBI" id="CHEBI:18420"/>
    </ligand>
</feature>
<evidence type="ECO:0000256" key="6">
    <source>
        <dbReference type="ARBA" id="ARBA00022842"/>
    </source>
</evidence>
<organism evidence="10 11">
    <name type="scientific">Blattamonas nauphoetae</name>
    <dbReference type="NCBI Taxonomy" id="2049346"/>
    <lineage>
        <taxon>Eukaryota</taxon>
        <taxon>Metamonada</taxon>
        <taxon>Preaxostyla</taxon>
        <taxon>Oxymonadida</taxon>
        <taxon>Blattamonas</taxon>
    </lineage>
</organism>
<protein>
    <recommendedName>
        <fullName evidence="8">Inosine triphosphate pyrophosphatase</fullName>
        <shortName evidence="8">ITPase</shortName>
        <shortName evidence="8">Inosine triphosphatase</shortName>
        <ecNumber evidence="8">3.6.1.66</ecNumber>
    </recommendedName>
    <alternativeName>
        <fullName evidence="8">Non-canonical purine NTP pyrophosphatase</fullName>
    </alternativeName>
    <alternativeName>
        <fullName evidence="8">Non-standard purine NTP pyrophosphatase</fullName>
    </alternativeName>
    <alternativeName>
        <fullName evidence="8">Nucleoside-triphosphate diphosphatase</fullName>
    </alternativeName>
    <alternativeName>
        <fullName evidence="8">Nucleoside-triphosphate pyrophosphatase</fullName>
        <shortName evidence="8">NTPase</shortName>
    </alternativeName>
    <alternativeName>
        <fullName evidence="8">XTP/dITP diphosphatase</fullName>
    </alternativeName>
</protein>
<comment type="similarity">
    <text evidence="1 8 9">Belongs to the HAM1 NTPase family.</text>
</comment>
<gene>
    <name evidence="10" type="ORF">BLNAU_14077</name>
</gene>
<evidence type="ECO:0000256" key="2">
    <source>
        <dbReference type="ARBA" id="ARBA00022490"/>
    </source>
</evidence>
<proteinExistence type="inferred from homology"/>
<evidence type="ECO:0000256" key="9">
    <source>
        <dbReference type="RuleBase" id="RU003781"/>
    </source>
</evidence>
<evidence type="ECO:0000256" key="3">
    <source>
        <dbReference type="ARBA" id="ARBA00022723"/>
    </source>
</evidence>
<feature type="binding site" evidence="8">
    <location>
        <begin position="68"/>
        <end position="69"/>
    </location>
    <ligand>
        <name>ITP</name>
        <dbReference type="ChEBI" id="CHEBI:61402"/>
    </ligand>
</feature>
<dbReference type="PANTHER" id="PTHR11067:SF9">
    <property type="entry name" value="INOSINE TRIPHOSPHATE PYROPHOSPHATASE"/>
    <property type="match status" value="1"/>
</dbReference>
<comment type="function">
    <text evidence="8">Pyrophosphatase that hydrolyzes non-canonical purine nucleotides such as inosine triphosphate (ITP), deoxyinosine triphosphate (dITP) or xanthosine 5'-triphosphate (XTP) to their respective monophosphate derivatives. The enzyme does not distinguish between the deoxy- and ribose forms. Probably excludes non-canonical purines from RNA and DNA precursor pools, thus preventing their incorporation into RNA and DNA and avoiding chromosomal lesions.</text>
</comment>
<reference evidence="10 11" key="1">
    <citation type="journal article" date="2022" name="bioRxiv">
        <title>Genomics of Preaxostyla Flagellates Illuminates Evolutionary Transitions and the Path Towards Mitochondrial Loss.</title>
        <authorList>
            <person name="Novak L.V.F."/>
            <person name="Treitli S.C."/>
            <person name="Pyrih J."/>
            <person name="Halakuc P."/>
            <person name="Pipaliya S.V."/>
            <person name="Vacek V."/>
            <person name="Brzon O."/>
            <person name="Soukal P."/>
            <person name="Eme L."/>
            <person name="Dacks J.B."/>
            <person name="Karnkowska A."/>
            <person name="Elias M."/>
            <person name="Hampl V."/>
        </authorList>
    </citation>
    <scope>NUCLEOTIDE SEQUENCE [LARGE SCALE GENOMIC DNA]</scope>
    <source>
        <strain evidence="10">NAU3</strain>
        <tissue evidence="10">Gut</tissue>
    </source>
</reference>
<feature type="binding site" evidence="8">
    <location>
        <position position="40"/>
    </location>
    <ligand>
        <name>Mg(2+)</name>
        <dbReference type="ChEBI" id="CHEBI:18420"/>
    </ligand>
</feature>
<keyword evidence="11" id="KW-1185">Reference proteome</keyword>
<keyword evidence="8" id="KW-0464">Manganese</keyword>
<comment type="catalytic activity">
    <reaction evidence="8">
        <text>ITP + H2O = IMP + diphosphate + H(+)</text>
        <dbReference type="Rhea" id="RHEA:29399"/>
        <dbReference type="ChEBI" id="CHEBI:15377"/>
        <dbReference type="ChEBI" id="CHEBI:15378"/>
        <dbReference type="ChEBI" id="CHEBI:33019"/>
        <dbReference type="ChEBI" id="CHEBI:58053"/>
        <dbReference type="ChEBI" id="CHEBI:61402"/>
        <dbReference type="EC" id="3.6.1.66"/>
    </reaction>
</comment>
<dbReference type="InterPro" id="IPR029001">
    <property type="entry name" value="ITPase-like_fam"/>
</dbReference>
<comment type="caution">
    <text evidence="10">The sequence shown here is derived from an EMBL/GenBank/DDBJ whole genome shotgun (WGS) entry which is preliminary data.</text>
</comment>
<keyword evidence="3 8" id="KW-0479">Metal-binding</keyword>
<comment type="catalytic activity">
    <reaction evidence="8">
        <text>XTP + H2O = XMP + diphosphate + H(+)</text>
        <dbReference type="Rhea" id="RHEA:28610"/>
        <dbReference type="ChEBI" id="CHEBI:15377"/>
        <dbReference type="ChEBI" id="CHEBI:15378"/>
        <dbReference type="ChEBI" id="CHEBI:33019"/>
        <dbReference type="ChEBI" id="CHEBI:57464"/>
        <dbReference type="ChEBI" id="CHEBI:61314"/>
        <dbReference type="EC" id="3.6.1.66"/>
    </reaction>
</comment>
<keyword evidence="6 8" id="KW-0460">Magnesium</keyword>
<sequence>MNQKKTIYFCTGNSNKLREVRDMCASTQYDIQQIAIDLPELQGEPGDVVLEKVRLAYEKVKQPVLVEDTCLCFNAMGGLPGVYIKWFLEKLGHEGLNKMLDGFEDRSAYAMCSFGFIDGINPPQSFVGTVAGHIVRPRGGSFGWDPVFEEDESKMTFGEMTPEQKHACSHRSRALKKLLDFLQAQ</sequence>
<dbReference type="GO" id="GO:0047429">
    <property type="term" value="F:nucleoside triphosphate diphosphatase activity"/>
    <property type="evidence" value="ECO:0007669"/>
    <property type="project" value="UniProtKB-EC"/>
</dbReference>
<comment type="subunit">
    <text evidence="8">Homodimer.</text>
</comment>
<evidence type="ECO:0000256" key="7">
    <source>
        <dbReference type="ARBA" id="ARBA00023080"/>
    </source>
</evidence>
<name>A0ABQ9XHT4_9EUKA</name>
<comment type="catalytic activity">
    <reaction evidence="8">
        <text>dITP + H2O = dIMP + diphosphate + H(+)</text>
        <dbReference type="Rhea" id="RHEA:28342"/>
        <dbReference type="ChEBI" id="CHEBI:15377"/>
        <dbReference type="ChEBI" id="CHEBI:15378"/>
        <dbReference type="ChEBI" id="CHEBI:33019"/>
        <dbReference type="ChEBI" id="CHEBI:61194"/>
        <dbReference type="ChEBI" id="CHEBI:61382"/>
        <dbReference type="EC" id="3.6.1.66"/>
    </reaction>
</comment>
<keyword evidence="5 8" id="KW-0378">Hydrolase</keyword>
<accession>A0ABQ9XHT4</accession>
<dbReference type="CDD" id="cd00515">
    <property type="entry name" value="HAM1"/>
    <property type="match status" value="1"/>
</dbReference>
<feature type="binding site" evidence="8">
    <location>
        <position position="165"/>
    </location>
    <ligand>
        <name>ITP</name>
        <dbReference type="ChEBI" id="CHEBI:61402"/>
    </ligand>
</feature>
<evidence type="ECO:0000256" key="8">
    <source>
        <dbReference type="HAMAP-Rule" id="MF_03148"/>
    </source>
</evidence>
<dbReference type="EMBL" id="JARBJD010000126">
    <property type="protein sequence ID" value="KAK2950999.1"/>
    <property type="molecule type" value="Genomic_DNA"/>
</dbReference>
<evidence type="ECO:0000256" key="1">
    <source>
        <dbReference type="ARBA" id="ARBA00008023"/>
    </source>
</evidence>
<keyword evidence="2 8" id="KW-0963">Cytoplasm</keyword>
<evidence type="ECO:0000313" key="11">
    <source>
        <dbReference type="Proteomes" id="UP001281761"/>
    </source>
</evidence>
<dbReference type="InterPro" id="IPR027502">
    <property type="entry name" value="ITPase"/>
</dbReference>
<evidence type="ECO:0000256" key="4">
    <source>
        <dbReference type="ARBA" id="ARBA00022741"/>
    </source>
</evidence>
<feature type="binding site" evidence="8">
    <location>
        <begin position="11"/>
        <end position="16"/>
    </location>
    <ligand>
        <name>ITP</name>
        <dbReference type="ChEBI" id="CHEBI:61402"/>
    </ligand>
</feature>
<comment type="subcellular location">
    <subcellularLocation>
        <location evidence="8">Cytoplasm</location>
    </subcellularLocation>
</comment>
<dbReference type="Proteomes" id="UP001281761">
    <property type="component" value="Unassembled WGS sequence"/>
</dbReference>
<dbReference type="NCBIfam" id="TIGR00042">
    <property type="entry name" value="RdgB/HAM1 family non-canonical purine NTP pyrophosphatase"/>
    <property type="match status" value="1"/>
</dbReference>
<feature type="binding site" evidence="8">
    <location>
        <begin position="170"/>
        <end position="171"/>
    </location>
    <ligand>
        <name>ITP</name>
        <dbReference type="ChEBI" id="CHEBI:61402"/>
    </ligand>
</feature>
<comment type="cofactor">
    <cofactor evidence="8">
        <name>Mg(2+)</name>
        <dbReference type="ChEBI" id="CHEBI:18420"/>
    </cofactor>
    <cofactor evidence="8">
        <name>Mn(2+)</name>
        <dbReference type="ChEBI" id="CHEBI:29035"/>
    </cofactor>
    <text evidence="8">Binds 1 divalent metal cation per subunit; can use either Mg(2+) or Mn(2+).</text>
</comment>